<comment type="caution">
    <text evidence="2">The sequence shown here is derived from an EMBL/GenBank/DDBJ whole genome shotgun (WGS) entry which is preliminary data.</text>
</comment>
<dbReference type="EMBL" id="JAGGMS010000001">
    <property type="protein sequence ID" value="MBP2178618.1"/>
    <property type="molecule type" value="Genomic_DNA"/>
</dbReference>
<evidence type="ECO:0000259" key="1">
    <source>
        <dbReference type="Pfam" id="PF02698"/>
    </source>
</evidence>
<reference evidence="2 3" key="1">
    <citation type="submission" date="2021-03" db="EMBL/GenBank/DDBJ databases">
        <title>Sequencing the genomes of 1000 actinobacteria strains.</title>
        <authorList>
            <person name="Klenk H.-P."/>
        </authorList>
    </citation>
    <scope>NUCLEOTIDE SEQUENCE [LARGE SCALE GENOMIC DNA]</scope>
    <source>
        <strain evidence="2 3">DSM 45510</strain>
    </source>
</reference>
<dbReference type="Proteomes" id="UP000741013">
    <property type="component" value="Unassembled WGS sequence"/>
</dbReference>
<evidence type="ECO:0000313" key="2">
    <source>
        <dbReference type="EMBL" id="MBP2178618.1"/>
    </source>
</evidence>
<dbReference type="CDD" id="cd06259">
    <property type="entry name" value="YdcF-like"/>
    <property type="match status" value="1"/>
</dbReference>
<dbReference type="InterPro" id="IPR003848">
    <property type="entry name" value="DUF218"/>
</dbReference>
<keyword evidence="3" id="KW-1185">Reference proteome</keyword>
<dbReference type="Pfam" id="PF02698">
    <property type="entry name" value="DUF218"/>
    <property type="match status" value="1"/>
</dbReference>
<evidence type="ECO:0000313" key="3">
    <source>
        <dbReference type="Proteomes" id="UP000741013"/>
    </source>
</evidence>
<feature type="domain" description="DUF218" evidence="1">
    <location>
        <begin position="45"/>
        <end position="146"/>
    </location>
</feature>
<organism evidence="2 3">
    <name type="scientific">Amycolatopsis magusensis</name>
    <dbReference type="NCBI Taxonomy" id="882444"/>
    <lineage>
        <taxon>Bacteria</taxon>
        <taxon>Bacillati</taxon>
        <taxon>Actinomycetota</taxon>
        <taxon>Actinomycetes</taxon>
        <taxon>Pseudonocardiales</taxon>
        <taxon>Pseudonocardiaceae</taxon>
        <taxon>Amycolatopsis</taxon>
    </lineage>
</organism>
<protein>
    <submittedName>
        <fullName evidence="2">Uncharacterized SAM-binding protein YcdF (DUF218 family)</fullName>
    </submittedName>
</protein>
<dbReference type="Gene3D" id="3.40.50.620">
    <property type="entry name" value="HUPs"/>
    <property type="match status" value="1"/>
</dbReference>
<dbReference type="InterPro" id="IPR051599">
    <property type="entry name" value="Cell_Envelope_Assoc"/>
</dbReference>
<accession>A0ABS4PGW8</accession>
<proteinExistence type="predicted"/>
<dbReference type="PANTHER" id="PTHR30336:SF20">
    <property type="entry name" value="DUF218 DOMAIN-CONTAINING PROTEIN"/>
    <property type="match status" value="1"/>
</dbReference>
<gene>
    <name evidence="2" type="ORF">JOM49_000144</name>
</gene>
<name>A0ABS4PGW8_9PSEU</name>
<dbReference type="InterPro" id="IPR014729">
    <property type="entry name" value="Rossmann-like_a/b/a_fold"/>
</dbReference>
<sequence>MTLDTATIPEAVRADVEALWRYLRVDDEIAPVDVAIGLGCHDPGVAVYTAELFLRGVCPLIVFTGSNAPTTIGRFPRGEAVHFREIAVEHGVPEQSVLVESAAKHTADNIDFSRELLREKGVQVGSVLITCRPYHQRRAHATAAKRWPGVDIRCSADRRPLHAYTAGIGDASLVIDMLVGEAQRLTRYAELGHTIALDVPTDVTDAYQRLAAAGYTSRLLP</sequence>
<dbReference type="PANTHER" id="PTHR30336">
    <property type="entry name" value="INNER MEMBRANE PROTEIN, PROBABLE PERMEASE"/>
    <property type="match status" value="1"/>
</dbReference>
<dbReference type="RefSeq" id="WP_209662252.1">
    <property type="nucleotide sequence ID" value="NZ_JAGGMS010000001.1"/>
</dbReference>